<protein>
    <submittedName>
        <fullName evidence="5">VanW family protein</fullName>
    </submittedName>
</protein>
<keyword evidence="1" id="KW-0732">Signal</keyword>
<dbReference type="InterPro" id="IPR011098">
    <property type="entry name" value="G5_dom"/>
</dbReference>
<dbReference type="PROSITE" id="PS51109">
    <property type="entry name" value="G5"/>
    <property type="match status" value="1"/>
</dbReference>
<dbReference type="RefSeq" id="WP_379264645.1">
    <property type="nucleotide sequence ID" value="NZ_JBHUMJ010000011.1"/>
</dbReference>
<dbReference type="PANTHER" id="PTHR35788:SF1">
    <property type="entry name" value="EXPORTED PROTEIN"/>
    <property type="match status" value="1"/>
</dbReference>
<evidence type="ECO:0000313" key="5">
    <source>
        <dbReference type="EMBL" id="MFD2703164.1"/>
    </source>
</evidence>
<dbReference type="InterPro" id="IPR052913">
    <property type="entry name" value="Glycopeptide_resist_protein"/>
</dbReference>
<proteinExistence type="predicted"/>
<keyword evidence="3" id="KW-0812">Transmembrane</keyword>
<keyword evidence="3" id="KW-1133">Transmembrane helix</keyword>
<evidence type="ECO:0000256" key="3">
    <source>
        <dbReference type="SAM" id="Phobius"/>
    </source>
</evidence>
<dbReference type="SMART" id="SM01208">
    <property type="entry name" value="G5"/>
    <property type="match status" value="1"/>
</dbReference>
<accession>A0ABW5STP1</accession>
<dbReference type="Proteomes" id="UP001597540">
    <property type="component" value="Unassembled WGS sequence"/>
</dbReference>
<evidence type="ECO:0000259" key="4">
    <source>
        <dbReference type="PROSITE" id="PS51109"/>
    </source>
</evidence>
<dbReference type="PANTHER" id="PTHR35788">
    <property type="entry name" value="EXPORTED PROTEIN-RELATED"/>
    <property type="match status" value="1"/>
</dbReference>
<gene>
    <name evidence="5" type="ORF">ACFSVM_22285</name>
</gene>
<feature type="domain" description="G5" evidence="4">
    <location>
        <begin position="378"/>
        <end position="457"/>
    </location>
</feature>
<dbReference type="Pfam" id="PF07501">
    <property type="entry name" value="G5"/>
    <property type="match status" value="1"/>
</dbReference>
<reference evidence="6" key="1">
    <citation type="journal article" date="2019" name="Int. J. Syst. Evol. Microbiol.">
        <title>The Global Catalogue of Microorganisms (GCM) 10K type strain sequencing project: providing services to taxonomists for standard genome sequencing and annotation.</title>
        <authorList>
            <consortium name="The Broad Institute Genomics Platform"/>
            <consortium name="The Broad Institute Genome Sequencing Center for Infectious Disease"/>
            <person name="Wu L."/>
            <person name="Ma J."/>
        </authorList>
    </citation>
    <scope>NUCLEOTIDE SEQUENCE [LARGE SCALE GENOMIC DNA]</scope>
    <source>
        <strain evidence="6">KCTC 33849</strain>
    </source>
</reference>
<evidence type="ECO:0000256" key="2">
    <source>
        <dbReference type="SAM" id="MobiDB-lite"/>
    </source>
</evidence>
<feature type="region of interest" description="Disordered" evidence="2">
    <location>
        <begin position="449"/>
        <end position="489"/>
    </location>
</feature>
<feature type="transmembrane region" description="Helical" evidence="3">
    <location>
        <begin position="7"/>
        <end position="27"/>
    </location>
</feature>
<evidence type="ECO:0000256" key="1">
    <source>
        <dbReference type="ARBA" id="ARBA00022729"/>
    </source>
</evidence>
<keyword evidence="6" id="KW-1185">Reference proteome</keyword>
<name>A0ABW5STP1_9BACL</name>
<organism evidence="5 6">
    <name type="scientific">Paenibacillus shunpengii</name>
    <dbReference type="NCBI Taxonomy" id="2054424"/>
    <lineage>
        <taxon>Bacteria</taxon>
        <taxon>Bacillati</taxon>
        <taxon>Bacillota</taxon>
        <taxon>Bacilli</taxon>
        <taxon>Bacillales</taxon>
        <taxon>Paenibacillaceae</taxon>
        <taxon>Paenibacillus</taxon>
    </lineage>
</organism>
<dbReference type="InterPro" id="IPR007391">
    <property type="entry name" value="Vancomycin_resist_VanW"/>
</dbReference>
<sequence>MKKIHTFAIISVLFALFFTTLLVWIYMYTHQAKLPSKVTISGWAVGGQDIPSVIRELDQKLQALEDLPLQLKEGNRTLSTPKLTLQHAGVRYNANEFKQAAAGLSEGNMVQRLFNRLRFQKEWSISYSYDRAKLRSYLSPAWEQSEFGDLIPAKVLITKLDEIEFIPEHSANRIHWTEMTRRIEHAVPADFTRLMNPIEPRPTIVIDLPLQVMNPSVTIDSLRQSGIQRKIIQVSTPLGTSGEGRTYNVTAAAKAVDGMILKPGDELNYGQIVKKAEKDSGFKEAPVIVGGELVPGIGGGICQVSSTLYNAALRTGLHIVERRNHSLPVSYMPKGLDATFATDYINFRFKNTTGKSLLIKAEIKNRELVVKFFGTMPENVTYELETLLLETLPAPTEFTNDSSLPVNTQAVVQEGAPGYIVETYQIKRIDGDIVSRTLISKDTYRPQARLIAANPDNPSSETEDRSEPAPFDPAPPVEDGIRTQGAIGD</sequence>
<dbReference type="Pfam" id="PF04294">
    <property type="entry name" value="VanW"/>
    <property type="match status" value="1"/>
</dbReference>
<dbReference type="EMBL" id="JBHUMJ010000011">
    <property type="protein sequence ID" value="MFD2703164.1"/>
    <property type="molecule type" value="Genomic_DNA"/>
</dbReference>
<dbReference type="Gene3D" id="2.20.230.10">
    <property type="entry name" value="Resuscitation-promoting factor rpfb"/>
    <property type="match status" value="1"/>
</dbReference>
<evidence type="ECO:0000313" key="6">
    <source>
        <dbReference type="Proteomes" id="UP001597540"/>
    </source>
</evidence>
<comment type="caution">
    <text evidence="5">The sequence shown here is derived from an EMBL/GenBank/DDBJ whole genome shotgun (WGS) entry which is preliminary data.</text>
</comment>
<keyword evidence="3" id="KW-0472">Membrane</keyword>